<proteinExistence type="predicted"/>
<gene>
    <name evidence="1" type="ORF">GBAR_LOCUS11550</name>
</gene>
<reference evidence="1" key="1">
    <citation type="submission" date="2023-03" db="EMBL/GenBank/DDBJ databases">
        <authorList>
            <person name="Steffen K."/>
            <person name="Cardenas P."/>
        </authorList>
    </citation>
    <scope>NUCLEOTIDE SEQUENCE</scope>
</reference>
<sequence length="50" mass="5669">MEMILPSSLVWMIRRTLCVCSKMFNCRNVRALFLSSALCISGAHYPYPGT</sequence>
<comment type="caution">
    <text evidence="1">The sequence shown here is derived from an EMBL/GenBank/DDBJ whole genome shotgun (WGS) entry which is preliminary data.</text>
</comment>
<dbReference type="Proteomes" id="UP001174909">
    <property type="component" value="Unassembled WGS sequence"/>
</dbReference>
<name>A0AA35WF64_GEOBA</name>
<keyword evidence="2" id="KW-1185">Reference proteome</keyword>
<protein>
    <submittedName>
        <fullName evidence="1">Uncharacterized protein</fullName>
    </submittedName>
</protein>
<dbReference type="EMBL" id="CASHTH010001732">
    <property type="protein sequence ID" value="CAI8019193.1"/>
    <property type="molecule type" value="Genomic_DNA"/>
</dbReference>
<organism evidence="1 2">
    <name type="scientific">Geodia barretti</name>
    <name type="common">Barrett's horny sponge</name>
    <dbReference type="NCBI Taxonomy" id="519541"/>
    <lineage>
        <taxon>Eukaryota</taxon>
        <taxon>Metazoa</taxon>
        <taxon>Porifera</taxon>
        <taxon>Demospongiae</taxon>
        <taxon>Heteroscleromorpha</taxon>
        <taxon>Tetractinellida</taxon>
        <taxon>Astrophorina</taxon>
        <taxon>Geodiidae</taxon>
        <taxon>Geodia</taxon>
    </lineage>
</organism>
<accession>A0AA35WF64</accession>
<dbReference type="AlphaFoldDB" id="A0AA35WF64"/>
<evidence type="ECO:0000313" key="2">
    <source>
        <dbReference type="Proteomes" id="UP001174909"/>
    </source>
</evidence>
<evidence type="ECO:0000313" key="1">
    <source>
        <dbReference type="EMBL" id="CAI8019193.1"/>
    </source>
</evidence>